<reference evidence="2" key="1">
    <citation type="submission" date="2023-03" db="EMBL/GenBank/DDBJ databases">
        <title>Massive genome expansion in bonnet fungi (Mycena s.s.) driven by repeated elements and novel gene families across ecological guilds.</title>
        <authorList>
            <consortium name="Lawrence Berkeley National Laboratory"/>
            <person name="Harder C.B."/>
            <person name="Miyauchi S."/>
            <person name="Viragh M."/>
            <person name="Kuo A."/>
            <person name="Thoen E."/>
            <person name="Andreopoulos B."/>
            <person name="Lu D."/>
            <person name="Skrede I."/>
            <person name="Drula E."/>
            <person name="Henrissat B."/>
            <person name="Morin E."/>
            <person name="Kohler A."/>
            <person name="Barry K."/>
            <person name="LaButti K."/>
            <person name="Morin E."/>
            <person name="Salamov A."/>
            <person name="Lipzen A."/>
            <person name="Mereny Z."/>
            <person name="Hegedus B."/>
            <person name="Baldrian P."/>
            <person name="Stursova M."/>
            <person name="Weitz H."/>
            <person name="Taylor A."/>
            <person name="Grigoriev I.V."/>
            <person name="Nagy L.G."/>
            <person name="Martin F."/>
            <person name="Kauserud H."/>
        </authorList>
    </citation>
    <scope>NUCLEOTIDE SEQUENCE</scope>
    <source>
        <strain evidence="2">CBHHK002</strain>
    </source>
</reference>
<proteinExistence type="predicted"/>
<feature type="compositionally biased region" description="Polar residues" evidence="1">
    <location>
        <begin position="187"/>
        <end position="199"/>
    </location>
</feature>
<organism evidence="2 3">
    <name type="scientific">Mycena albidolilacea</name>
    <dbReference type="NCBI Taxonomy" id="1033008"/>
    <lineage>
        <taxon>Eukaryota</taxon>
        <taxon>Fungi</taxon>
        <taxon>Dikarya</taxon>
        <taxon>Basidiomycota</taxon>
        <taxon>Agaricomycotina</taxon>
        <taxon>Agaricomycetes</taxon>
        <taxon>Agaricomycetidae</taxon>
        <taxon>Agaricales</taxon>
        <taxon>Marasmiineae</taxon>
        <taxon>Mycenaceae</taxon>
        <taxon>Mycena</taxon>
    </lineage>
</organism>
<dbReference type="Proteomes" id="UP001218218">
    <property type="component" value="Unassembled WGS sequence"/>
</dbReference>
<dbReference type="AlphaFoldDB" id="A0AAD6Z2E9"/>
<protein>
    <submittedName>
        <fullName evidence="2">Uncharacterized protein</fullName>
    </submittedName>
</protein>
<comment type="caution">
    <text evidence="2">The sequence shown here is derived from an EMBL/GenBank/DDBJ whole genome shotgun (WGS) entry which is preliminary data.</text>
</comment>
<feature type="region of interest" description="Disordered" evidence="1">
    <location>
        <begin position="169"/>
        <end position="224"/>
    </location>
</feature>
<evidence type="ECO:0000313" key="3">
    <source>
        <dbReference type="Proteomes" id="UP001218218"/>
    </source>
</evidence>
<evidence type="ECO:0000256" key="1">
    <source>
        <dbReference type="SAM" id="MobiDB-lite"/>
    </source>
</evidence>
<sequence>MSDVINLLHHWDPLFDLELGRVCEWKQASRSKKHQRKPNLNTEVRWNRTEVLERCTDEYQTLVQGLIKGCREWTRPRNRDESIVLFVEVLGTKCKYLSLELSELEWNWNRQESREDILLTISEELYRPLPANPCPAPKSEEEDELPNPPHVLGKEAVSVPADLHGLVPASNEQTEYPPTLQPPSPVWGNNNTISLSPQAPATPLMLEPSPSAVPPLVTNLSLKE</sequence>
<accession>A0AAD6Z2E9</accession>
<evidence type="ECO:0000313" key="2">
    <source>
        <dbReference type="EMBL" id="KAJ7304615.1"/>
    </source>
</evidence>
<keyword evidence="3" id="KW-1185">Reference proteome</keyword>
<gene>
    <name evidence="2" type="ORF">DFH08DRAFT_825379</name>
</gene>
<dbReference type="EMBL" id="JARIHO010000100">
    <property type="protein sequence ID" value="KAJ7304615.1"/>
    <property type="molecule type" value="Genomic_DNA"/>
</dbReference>
<name>A0AAD6Z2E9_9AGAR</name>